<evidence type="ECO:0000313" key="2">
    <source>
        <dbReference type="Proteomes" id="UP000886885"/>
    </source>
</evidence>
<name>A0A8X7ZUK4_POPTO</name>
<proteinExistence type="predicted"/>
<accession>A0A8X7ZUK4</accession>
<evidence type="ECO:0000313" key="1">
    <source>
        <dbReference type="EMBL" id="KAG6776204.1"/>
    </source>
</evidence>
<keyword evidence="2" id="KW-1185">Reference proteome</keyword>
<sequence>MFSVYQTREIVLINCRSIDTRKGYGKVEKHEEINNCEECGMLSGTLWLWNKGWLFRFLLCSSALSLLAPLFFSQTFEEDEQIRALYIG</sequence>
<dbReference type="OrthoDB" id="10486727at2759"/>
<dbReference type="Proteomes" id="UP000886885">
    <property type="component" value="Chromosome 5A"/>
</dbReference>
<protein>
    <submittedName>
        <fullName evidence="1">Uncharacterized protein</fullName>
    </submittedName>
</protein>
<gene>
    <name evidence="1" type="ORF">POTOM_019710</name>
</gene>
<dbReference type="AlphaFoldDB" id="A0A8X7ZUK4"/>
<comment type="caution">
    <text evidence="1">The sequence shown here is derived from an EMBL/GenBank/DDBJ whole genome shotgun (WGS) entry which is preliminary data.</text>
</comment>
<dbReference type="EMBL" id="JAAWWB010000009">
    <property type="protein sequence ID" value="KAG6776204.1"/>
    <property type="molecule type" value="Genomic_DNA"/>
</dbReference>
<organism evidence="1 2">
    <name type="scientific">Populus tomentosa</name>
    <name type="common">Chinese white poplar</name>
    <dbReference type="NCBI Taxonomy" id="118781"/>
    <lineage>
        <taxon>Eukaryota</taxon>
        <taxon>Viridiplantae</taxon>
        <taxon>Streptophyta</taxon>
        <taxon>Embryophyta</taxon>
        <taxon>Tracheophyta</taxon>
        <taxon>Spermatophyta</taxon>
        <taxon>Magnoliopsida</taxon>
        <taxon>eudicotyledons</taxon>
        <taxon>Gunneridae</taxon>
        <taxon>Pentapetalae</taxon>
        <taxon>rosids</taxon>
        <taxon>fabids</taxon>
        <taxon>Malpighiales</taxon>
        <taxon>Salicaceae</taxon>
        <taxon>Saliceae</taxon>
        <taxon>Populus</taxon>
    </lineage>
</organism>
<reference evidence="1" key="1">
    <citation type="journal article" date="2020" name="bioRxiv">
        <title>Hybrid origin of Populus tomentosa Carr. identified through genome sequencing and phylogenomic analysis.</title>
        <authorList>
            <person name="An X."/>
            <person name="Gao K."/>
            <person name="Chen Z."/>
            <person name="Li J."/>
            <person name="Yang X."/>
            <person name="Yang X."/>
            <person name="Zhou J."/>
            <person name="Guo T."/>
            <person name="Zhao T."/>
            <person name="Huang S."/>
            <person name="Miao D."/>
            <person name="Khan W.U."/>
            <person name="Rao P."/>
            <person name="Ye M."/>
            <person name="Lei B."/>
            <person name="Liao W."/>
            <person name="Wang J."/>
            <person name="Ji L."/>
            <person name="Li Y."/>
            <person name="Guo B."/>
            <person name="Mustafa N.S."/>
            <person name="Li S."/>
            <person name="Yun Q."/>
            <person name="Keller S.R."/>
            <person name="Mao J."/>
            <person name="Zhang R."/>
            <person name="Strauss S.H."/>
        </authorList>
    </citation>
    <scope>NUCLEOTIDE SEQUENCE</scope>
    <source>
        <strain evidence="1">GM15</strain>
        <tissue evidence="1">Leaf</tissue>
    </source>
</reference>